<dbReference type="PANTHER" id="PTHR15141">
    <property type="entry name" value="TRANSCRIPTION ELONGATION FACTOR B POLYPEPTIDE 3"/>
    <property type="match status" value="1"/>
</dbReference>
<dbReference type="GO" id="GO:0006368">
    <property type="term" value="P:transcription elongation by RNA polymerase II"/>
    <property type="evidence" value="ECO:0007669"/>
    <property type="project" value="InterPro"/>
</dbReference>
<dbReference type="Gene3D" id="6.10.250.3180">
    <property type="match status" value="1"/>
</dbReference>
<dbReference type="OrthoDB" id="21513at2759"/>
<sequence>MVVPSLLHMARRACVKQAKAIYDVGDAPYGLVRPILLKVENPRQLHALETNSPQLKEYTGEIWIEFIKRDIPFWRDVKLPENPESWFNFYRSLRQQALRELELQAERVKQAMNGLRSEKAKHSPKVVNARKLGLPQEKPTSLQKYANYDRQMGGLQPVFVRARTQNDKGLTPYSQTSRWTFEKPKLPTTTKPKKSALPVAKRNKRLCIPTHQLNKRASAIKKAPISFVEDYKYEQRLAQRNTDRKVPAARASPPKRIKESSTSSQRPASSLTRPNSSGLGRPQTITAKPPGLPLTEPKLTLSGVPQPRPATAKPPRLETPKQNSSSSTATPQPDAKPLTPPKAVGPPRRRPPPNPLLIPKRRAGPLPAQMLTDPARLSASSKRLLDSGLAGSDAVPEGSRVKKQRIS</sequence>
<feature type="compositionally biased region" description="Polar residues" evidence="1">
    <location>
        <begin position="260"/>
        <end position="286"/>
    </location>
</feature>
<organism evidence="2 3">
    <name type="scientific">Coccidioides posadasii RMSCC 3488</name>
    <dbReference type="NCBI Taxonomy" id="454284"/>
    <lineage>
        <taxon>Eukaryota</taxon>
        <taxon>Fungi</taxon>
        <taxon>Dikarya</taxon>
        <taxon>Ascomycota</taxon>
        <taxon>Pezizomycotina</taxon>
        <taxon>Eurotiomycetes</taxon>
        <taxon>Eurotiomycetidae</taxon>
        <taxon>Onygenales</taxon>
        <taxon>Onygenaceae</taxon>
        <taxon>Coccidioides</taxon>
    </lineage>
</organism>
<evidence type="ECO:0000313" key="2">
    <source>
        <dbReference type="EMBL" id="KMM65639.1"/>
    </source>
</evidence>
<reference evidence="2 3" key="1">
    <citation type="submission" date="2007-06" db="EMBL/GenBank/DDBJ databases">
        <title>The Genome Sequence of Coccidioides posadasii RMSCC_3488.</title>
        <authorList>
            <consortium name="Coccidioides Genome Resources Consortium"/>
            <consortium name="The Broad Institute Genome Sequencing Platform"/>
            <person name="Henn M.R."/>
            <person name="Sykes S."/>
            <person name="Young S."/>
            <person name="Jaffe D."/>
            <person name="Berlin A."/>
            <person name="Alvarez P."/>
            <person name="Butler J."/>
            <person name="Gnerre S."/>
            <person name="Grabherr M."/>
            <person name="Mauceli E."/>
            <person name="Brockman W."/>
            <person name="Kodira C."/>
            <person name="Alvarado L."/>
            <person name="Zeng Q."/>
            <person name="Crawford M."/>
            <person name="Antoine C."/>
            <person name="Devon K."/>
            <person name="Galgiani J."/>
            <person name="Orsborn K."/>
            <person name="Lewis M.L."/>
            <person name="Nusbaum C."/>
            <person name="Galagan J."/>
            <person name="Birren B."/>
        </authorList>
    </citation>
    <scope>NUCLEOTIDE SEQUENCE [LARGE SCALE GENOMIC DNA]</scope>
    <source>
        <strain evidence="2 3">RMSCC 3488</strain>
    </source>
</reference>
<feature type="region of interest" description="Disordered" evidence="1">
    <location>
        <begin position="238"/>
        <end position="407"/>
    </location>
</feature>
<reference evidence="3" key="3">
    <citation type="journal article" date="2010" name="Genome Res.">
        <title>Population genomic sequencing of Coccidioides fungi reveals recent hybridization and transposon control.</title>
        <authorList>
            <person name="Neafsey D.E."/>
            <person name="Barker B.M."/>
            <person name="Sharpton T.J."/>
            <person name="Stajich J.E."/>
            <person name="Park D.J."/>
            <person name="Whiston E."/>
            <person name="Hung C.-Y."/>
            <person name="McMahan C."/>
            <person name="White J."/>
            <person name="Sykes S."/>
            <person name="Heiman D."/>
            <person name="Young S."/>
            <person name="Zeng Q."/>
            <person name="Abouelleil A."/>
            <person name="Aftuck L."/>
            <person name="Bessette D."/>
            <person name="Brown A."/>
            <person name="FitzGerald M."/>
            <person name="Lui A."/>
            <person name="Macdonald J.P."/>
            <person name="Priest M."/>
            <person name="Orbach M.J."/>
            <person name="Galgiani J.N."/>
            <person name="Kirkland T.N."/>
            <person name="Cole G.T."/>
            <person name="Birren B.W."/>
            <person name="Henn M.R."/>
            <person name="Taylor J.W."/>
            <person name="Rounsley S.D."/>
        </authorList>
    </citation>
    <scope>NUCLEOTIDE SEQUENCE [LARGE SCALE GENOMIC DNA]</scope>
    <source>
        <strain evidence="3">RMSCC 3488</strain>
    </source>
</reference>
<dbReference type="VEuPathDB" id="FungiDB:CPAG_01985"/>
<dbReference type="AlphaFoldDB" id="A0A0J6F9M2"/>
<dbReference type="InterPro" id="IPR010684">
    <property type="entry name" value="RNA_pol_II_trans_fac_SIII_A"/>
</dbReference>
<evidence type="ECO:0008006" key="4">
    <source>
        <dbReference type="Google" id="ProtNLM"/>
    </source>
</evidence>
<name>A0A0J6F9M2_COCPO</name>
<gene>
    <name evidence="2" type="ORF">CPAG_01985</name>
</gene>
<reference evidence="3" key="2">
    <citation type="journal article" date="2009" name="Genome Res.">
        <title>Comparative genomic analyses of the human fungal pathogens Coccidioides and their relatives.</title>
        <authorList>
            <person name="Sharpton T.J."/>
            <person name="Stajich J.E."/>
            <person name="Rounsley S.D."/>
            <person name="Gardner M.J."/>
            <person name="Wortman J.R."/>
            <person name="Jordar V.S."/>
            <person name="Maiti R."/>
            <person name="Kodira C.D."/>
            <person name="Neafsey D.E."/>
            <person name="Zeng Q."/>
            <person name="Hung C.-Y."/>
            <person name="McMahan C."/>
            <person name="Muszewska A."/>
            <person name="Grynberg M."/>
            <person name="Mandel M.A."/>
            <person name="Kellner E.M."/>
            <person name="Barker B.M."/>
            <person name="Galgiani J.N."/>
            <person name="Orbach M.J."/>
            <person name="Kirkland T.N."/>
            <person name="Cole G.T."/>
            <person name="Henn M.R."/>
            <person name="Birren B.W."/>
            <person name="Taylor J.W."/>
        </authorList>
    </citation>
    <scope>NUCLEOTIDE SEQUENCE [LARGE SCALE GENOMIC DNA]</scope>
    <source>
        <strain evidence="3">RMSCC 3488</strain>
    </source>
</reference>
<evidence type="ECO:0000313" key="3">
    <source>
        <dbReference type="Proteomes" id="UP000054567"/>
    </source>
</evidence>
<protein>
    <recommendedName>
        <fullName evidence="4">Elongin-A</fullName>
    </recommendedName>
</protein>
<accession>A0A0J6F9M2</accession>
<dbReference type="GO" id="GO:0070449">
    <property type="term" value="C:elongin complex"/>
    <property type="evidence" value="ECO:0007669"/>
    <property type="project" value="InterPro"/>
</dbReference>
<dbReference type="InterPro" id="IPR051870">
    <property type="entry name" value="Elongin-A_domain"/>
</dbReference>
<proteinExistence type="predicted"/>
<dbReference type="PANTHER" id="PTHR15141:SF76">
    <property type="entry name" value="TRANSCRIPTION ELONGATION FACTOR B POLYPEPTIDE 3"/>
    <property type="match status" value="1"/>
</dbReference>
<dbReference type="EMBL" id="DS268109">
    <property type="protein sequence ID" value="KMM65639.1"/>
    <property type="molecule type" value="Genomic_DNA"/>
</dbReference>
<dbReference type="Pfam" id="PF06881">
    <property type="entry name" value="Elongin_A"/>
    <property type="match status" value="1"/>
</dbReference>
<feature type="compositionally biased region" description="Polar residues" evidence="1">
    <location>
        <begin position="320"/>
        <end position="331"/>
    </location>
</feature>
<dbReference type="Proteomes" id="UP000054567">
    <property type="component" value="Unassembled WGS sequence"/>
</dbReference>
<evidence type="ECO:0000256" key="1">
    <source>
        <dbReference type="SAM" id="MobiDB-lite"/>
    </source>
</evidence>